<keyword evidence="4" id="KW-1185">Reference proteome</keyword>
<dbReference type="Pfam" id="PF00582">
    <property type="entry name" value="Usp"/>
    <property type="match status" value="2"/>
</dbReference>
<evidence type="ECO:0000256" key="1">
    <source>
        <dbReference type="ARBA" id="ARBA00008791"/>
    </source>
</evidence>
<dbReference type="PRINTS" id="PR01438">
    <property type="entry name" value="UNVRSLSTRESS"/>
</dbReference>
<dbReference type="PANTHER" id="PTHR46553:SF3">
    <property type="entry name" value="ADENINE NUCLEOTIDE ALPHA HYDROLASES-LIKE SUPERFAMILY PROTEIN"/>
    <property type="match status" value="1"/>
</dbReference>
<comment type="similarity">
    <text evidence="1">Belongs to the universal stress protein A family.</text>
</comment>
<dbReference type="EMBL" id="JACCAB010000001">
    <property type="protein sequence ID" value="NYG05666.1"/>
    <property type="molecule type" value="Genomic_DNA"/>
</dbReference>
<dbReference type="AlphaFoldDB" id="A0A852WJF2"/>
<dbReference type="InterPro" id="IPR006016">
    <property type="entry name" value="UspA"/>
</dbReference>
<evidence type="ECO:0000313" key="4">
    <source>
        <dbReference type="Proteomes" id="UP000573599"/>
    </source>
</evidence>
<dbReference type="Gene3D" id="3.40.50.620">
    <property type="entry name" value="HUPs"/>
    <property type="match status" value="2"/>
</dbReference>
<comment type="caution">
    <text evidence="3">The sequence shown here is derived from an EMBL/GenBank/DDBJ whole genome shotgun (WGS) entry which is preliminary data.</text>
</comment>
<feature type="domain" description="UspA" evidence="2">
    <location>
        <begin position="10"/>
        <end position="112"/>
    </location>
</feature>
<accession>A0A852WJF2</accession>
<evidence type="ECO:0000259" key="2">
    <source>
        <dbReference type="Pfam" id="PF00582"/>
    </source>
</evidence>
<feature type="domain" description="UspA" evidence="2">
    <location>
        <begin position="123"/>
        <end position="265"/>
    </location>
</feature>
<proteinExistence type="inferred from homology"/>
<name>A0A852WJF2_9MICO</name>
<dbReference type="SUPFAM" id="SSF52402">
    <property type="entry name" value="Adenine nucleotide alpha hydrolases-like"/>
    <property type="match status" value="2"/>
</dbReference>
<organism evidence="3 4">
    <name type="scientific">Pedococcus badiiscoriae</name>
    <dbReference type="NCBI Taxonomy" id="642776"/>
    <lineage>
        <taxon>Bacteria</taxon>
        <taxon>Bacillati</taxon>
        <taxon>Actinomycetota</taxon>
        <taxon>Actinomycetes</taxon>
        <taxon>Micrococcales</taxon>
        <taxon>Intrasporangiaceae</taxon>
        <taxon>Pedococcus</taxon>
    </lineage>
</organism>
<dbReference type="InterPro" id="IPR006015">
    <property type="entry name" value="Universal_stress_UspA"/>
</dbReference>
<dbReference type="InterPro" id="IPR014729">
    <property type="entry name" value="Rossmann-like_a/b/a_fold"/>
</dbReference>
<reference evidence="3 4" key="1">
    <citation type="submission" date="2020-07" db="EMBL/GenBank/DDBJ databases">
        <title>Sequencing the genomes of 1000 actinobacteria strains.</title>
        <authorList>
            <person name="Klenk H.-P."/>
        </authorList>
    </citation>
    <scope>NUCLEOTIDE SEQUENCE [LARGE SCALE GENOMIC DNA]</scope>
    <source>
        <strain evidence="3 4">DSM 23987</strain>
    </source>
</reference>
<dbReference type="PANTHER" id="PTHR46553">
    <property type="entry name" value="ADENINE NUCLEOTIDE ALPHA HYDROLASES-LIKE SUPERFAMILY PROTEIN"/>
    <property type="match status" value="1"/>
</dbReference>
<sequence length="266" mass="27666">MRQAQIQVLVAADYPGMPSPPRNGSWTPRLLQTSAEGHLEEALRFAGKRLPELQVQGRVVVGKAAGVLVEASRTAELLVTGSRSLSPSTSAILGSTSAITAALAHCPVVVARGAADADVSFTRPVSVGVTTSPRSRSSLTFAAQAALRRGVPLNIVGAWAMPAAESWDFAPWHTDSLAAFARALRADTDQAVNHALGVVRGAYPEVDARAEVVEMPPWAALEAASRRAGLLVVGSRGTGGFEGLTLGSVARAILDHSRCPVAVVPK</sequence>
<gene>
    <name evidence="3" type="ORF">BJ986_000153</name>
</gene>
<dbReference type="Proteomes" id="UP000573599">
    <property type="component" value="Unassembled WGS sequence"/>
</dbReference>
<evidence type="ECO:0000313" key="3">
    <source>
        <dbReference type="EMBL" id="NYG05666.1"/>
    </source>
</evidence>
<protein>
    <submittedName>
        <fullName evidence="3">Nucleotide-binding universal stress UspA family protein</fullName>
    </submittedName>
</protein>